<dbReference type="InterPro" id="IPR036259">
    <property type="entry name" value="MFS_trans_sf"/>
</dbReference>
<dbReference type="PANTHER" id="PTHR24064">
    <property type="entry name" value="SOLUTE CARRIER FAMILY 22 MEMBER"/>
    <property type="match status" value="1"/>
</dbReference>
<sequence length="291" mass="32762">MNIDDFFTKTGTYGWFQKRTYIFIFLVTLGGCMQAFLQVFVAGQGDHWCRVSQWENDTCDFTNVSQSECRELKRRLSTPLTNDDVLQSCQKYNLTGVDLETAIEDNITQYDVIGCDEGWYFDKSVFRSTMTEDWNLVCDNFGIPNLLQSIYMVGYLAGSVVYGSLADRFGRYYILLFCSFSAGGLGVLSALSPNVYIYGALRLLVGASVYGVDTCWFCAWYRNCISESTCPIWGGVVVRRSVSVLCASRISSHHTIVAMVDNGFIFGILCHNPGSLVSRPNQVKTYFIRLS</sequence>
<gene>
    <name evidence="6" type="ORF">BSL78_18024</name>
</gene>
<organism evidence="6 7">
    <name type="scientific">Stichopus japonicus</name>
    <name type="common">Sea cucumber</name>
    <dbReference type="NCBI Taxonomy" id="307972"/>
    <lineage>
        <taxon>Eukaryota</taxon>
        <taxon>Metazoa</taxon>
        <taxon>Echinodermata</taxon>
        <taxon>Eleutherozoa</taxon>
        <taxon>Echinozoa</taxon>
        <taxon>Holothuroidea</taxon>
        <taxon>Aspidochirotacea</taxon>
        <taxon>Aspidochirotida</taxon>
        <taxon>Stichopodidae</taxon>
        <taxon>Apostichopus</taxon>
    </lineage>
</organism>
<feature type="transmembrane region" description="Helical" evidence="5">
    <location>
        <begin position="21"/>
        <end position="41"/>
    </location>
</feature>
<name>A0A2G8KAX8_STIJA</name>
<dbReference type="EMBL" id="MRZV01000733">
    <property type="protein sequence ID" value="PIK45135.1"/>
    <property type="molecule type" value="Genomic_DNA"/>
</dbReference>
<dbReference type="Pfam" id="PF00083">
    <property type="entry name" value="Sugar_tr"/>
    <property type="match status" value="1"/>
</dbReference>
<keyword evidence="2 5" id="KW-0812">Transmembrane</keyword>
<evidence type="ECO:0000256" key="4">
    <source>
        <dbReference type="ARBA" id="ARBA00023136"/>
    </source>
</evidence>
<dbReference type="AlphaFoldDB" id="A0A2G8KAX8"/>
<keyword evidence="3 5" id="KW-1133">Transmembrane helix</keyword>
<dbReference type="GO" id="GO:0016020">
    <property type="term" value="C:membrane"/>
    <property type="evidence" value="ECO:0007669"/>
    <property type="project" value="UniProtKB-SubCell"/>
</dbReference>
<protein>
    <submittedName>
        <fullName evidence="6">Putative organic cation transporter protein-like</fullName>
    </submittedName>
</protein>
<dbReference type="GO" id="GO:0022857">
    <property type="term" value="F:transmembrane transporter activity"/>
    <property type="evidence" value="ECO:0007669"/>
    <property type="project" value="InterPro"/>
</dbReference>
<comment type="caution">
    <text evidence="6">The sequence shown here is derived from an EMBL/GenBank/DDBJ whole genome shotgun (WGS) entry which is preliminary data.</text>
</comment>
<proteinExistence type="predicted"/>
<evidence type="ECO:0000256" key="1">
    <source>
        <dbReference type="ARBA" id="ARBA00004141"/>
    </source>
</evidence>
<dbReference type="OrthoDB" id="5296287at2759"/>
<dbReference type="InterPro" id="IPR005828">
    <property type="entry name" value="MFS_sugar_transport-like"/>
</dbReference>
<evidence type="ECO:0000256" key="2">
    <source>
        <dbReference type="ARBA" id="ARBA00022692"/>
    </source>
</evidence>
<comment type="subcellular location">
    <subcellularLocation>
        <location evidence="1">Membrane</location>
        <topology evidence="1">Multi-pass membrane protein</topology>
    </subcellularLocation>
</comment>
<keyword evidence="4 5" id="KW-0472">Membrane</keyword>
<dbReference type="STRING" id="307972.A0A2G8KAX8"/>
<reference evidence="6 7" key="1">
    <citation type="journal article" date="2017" name="PLoS Biol.">
        <title>The sea cucumber genome provides insights into morphological evolution and visceral regeneration.</title>
        <authorList>
            <person name="Zhang X."/>
            <person name="Sun L."/>
            <person name="Yuan J."/>
            <person name="Sun Y."/>
            <person name="Gao Y."/>
            <person name="Zhang L."/>
            <person name="Li S."/>
            <person name="Dai H."/>
            <person name="Hamel J.F."/>
            <person name="Liu C."/>
            <person name="Yu Y."/>
            <person name="Liu S."/>
            <person name="Lin W."/>
            <person name="Guo K."/>
            <person name="Jin S."/>
            <person name="Xu P."/>
            <person name="Storey K.B."/>
            <person name="Huan P."/>
            <person name="Zhang T."/>
            <person name="Zhou Y."/>
            <person name="Zhang J."/>
            <person name="Lin C."/>
            <person name="Li X."/>
            <person name="Xing L."/>
            <person name="Huo D."/>
            <person name="Sun M."/>
            <person name="Wang L."/>
            <person name="Mercier A."/>
            <person name="Li F."/>
            <person name="Yang H."/>
            <person name="Xiang J."/>
        </authorList>
    </citation>
    <scope>NUCLEOTIDE SEQUENCE [LARGE SCALE GENOMIC DNA]</scope>
    <source>
        <strain evidence="6">Shaxun</strain>
        <tissue evidence="6">Muscle</tissue>
    </source>
</reference>
<feature type="transmembrane region" description="Helical" evidence="5">
    <location>
        <begin position="172"/>
        <end position="191"/>
    </location>
</feature>
<dbReference type="SUPFAM" id="SSF103473">
    <property type="entry name" value="MFS general substrate transporter"/>
    <property type="match status" value="1"/>
</dbReference>
<keyword evidence="7" id="KW-1185">Reference proteome</keyword>
<feature type="transmembrane region" description="Helical" evidence="5">
    <location>
        <begin position="197"/>
        <end position="219"/>
    </location>
</feature>
<evidence type="ECO:0000256" key="5">
    <source>
        <dbReference type="SAM" id="Phobius"/>
    </source>
</evidence>
<accession>A0A2G8KAX8</accession>
<feature type="transmembrane region" description="Helical" evidence="5">
    <location>
        <begin position="146"/>
        <end position="165"/>
    </location>
</feature>
<dbReference type="Gene3D" id="1.20.1250.20">
    <property type="entry name" value="MFS general substrate transporter like domains"/>
    <property type="match status" value="1"/>
</dbReference>
<dbReference type="Proteomes" id="UP000230750">
    <property type="component" value="Unassembled WGS sequence"/>
</dbReference>
<evidence type="ECO:0000313" key="7">
    <source>
        <dbReference type="Proteomes" id="UP000230750"/>
    </source>
</evidence>
<evidence type="ECO:0000256" key="3">
    <source>
        <dbReference type="ARBA" id="ARBA00022989"/>
    </source>
</evidence>
<evidence type="ECO:0000313" key="6">
    <source>
        <dbReference type="EMBL" id="PIK45135.1"/>
    </source>
</evidence>